<accession>A0A2A7UTB6</accession>
<keyword evidence="2" id="KW-1003">Cell membrane</keyword>
<gene>
    <name evidence="8" type="ORF">CRM82_08085</name>
</gene>
<feature type="transmembrane region" description="Helical" evidence="6">
    <location>
        <begin position="176"/>
        <end position="198"/>
    </location>
</feature>
<feature type="transmembrane region" description="Helical" evidence="6">
    <location>
        <begin position="71"/>
        <end position="92"/>
    </location>
</feature>
<dbReference type="InterPro" id="IPR003740">
    <property type="entry name" value="YitT"/>
</dbReference>
<evidence type="ECO:0000256" key="4">
    <source>
        <dbReference type="ARBA" id="ARBA00022989"/>
    </source>
</evidence>
<evidence type="ECO:0000256" key="1">
    <source>
        <dbReference type="ARBA" id="ARBA00004651"/>
    </source>
</evidence>
<protein>
    <submittedName>
        <fullName evidence="8">YitT family protein</fullName>
    </submittedName>
</protein>
<feature type="transmembrane region" description="Helical" evidence="6">
    <location>
        <begin position="104"/>
        <end position="122"/>
    </location>
</feature>
<dbReference type="OrthoDB" id="3296441at2"/>
<evidence type="ECO:0000313" key="8">
    <source>
        <dbReference type="EMBL" id="PEH88565.1"/>
    </source>
</evidence>
<comment type="subcellular location">
    <subcellularLocation>
        <location evidence="1">Cell membrane</location>
        <topology evidence="1">Multi-pass membrane protein</topology>
    </subcellularLocation>
</comment>
<keyword evidence="9" id="KW-1185">Reference proteome</keyword>
<organism evidence="8 9">
    <name type="scientific">Comamonas terrigena</name>
    <dbReference type="NCBI Taxonomy" id="32013"/>
    <lineage>
        <taxon>Bacteria</taxon>
        <taxon>Pseudomonadati</taxon>
        <taxon>Pseudomonadota</taxon>
        <taxon>Betaproteobacteria</taxon>
        <taxon>Burkholderiales</taxon>
        <taxon>Comamonadaceae</taxon>
        <taxon>Comamonas</taxon>
    </lineage>
</organism>
<keyword evidence="5 6" id="KW-0472">Membrane</keyword>
<evidence type="ECO:0000256" key="3">
    <source>
        <dbReference type="ARBA" id="ARBA00022692"/>
    </source>
</evidence>
<dbReference type="EMBL" id="PDEA01000001">
    <property type="protein sequence ID" value="PEH88565.1"/>
    <property type="molecule type" value="Genomic_DNA"/>
</dbReference>
<evidence type="ECO:0000256" key="7">
    <source>
        <dbReference type="SAM" id="SignalP"/>
    </source>
</evidence>
<dbReference type="RefSeq" id="WP_066539378.1">
    <property type="nucleotide sequence ID" value="NZ_PDEA01000001.1"/>
</dbReference>
<dbReference type="PANTHER" id="PTHR33545:SF5">
    <property type="entry name" value="UPF0750 MEMBRANE PROTEIN YITT"/>
    <property type="match status" value="1"/>
</dbReference>
<evidence type="ECO:0000256" key="5">
    <source>
        <dbReference type="ARBA" id="ARBA00023136"/>
    </source>
</evidence>
<proteinExistence type="predicted"/>
<evidence type="ECO:0000256" key="2">
    <source>
        <dbReference type="ARBA" id="ARBA00022475"/>
    </source>
</evidence>
<feature type="transmembrane region" description="Helical" evidence="6">
    <location>
        <begin position="45"/>
        <end position="65"/>
    </location>
</feature>
<evidence type="ECO:0000313" key="9">
    <source>
        <dbReference type="Proteomes" id="UP000220246"/>
    </source>
</evidence>
<keyword evidence="7" id="KW-0732">Signal</keyword>
<feature type="signal peptide" evidence="7">
    <location>
        <begin position="1"/>
        <end position="28"/>
    </location>
</feature>
<sequence length="230" mass="24594">MAHTVTASTSAPLAAGVSAGTASSPLAAAEPPSGLRHGTFEDAQALFTGSLFVGITMMMFSQAGLLTGSTAGLAFVLHYATGWPFGAIYFAINIPFYWFSWKHIGRVFTIKTFVSVGILSLIMELGPRFIHIDYLHPVFAAIAGGLLMGTGILFLARHRSSLGGATIASLYLQERYGIRAGKVQMAIDCTVVMLALWVVPWERVAWSVLAAVVMGVFLAVSHRPGRYRGI</sequence>
<dbReference type="InterPro" id="IPR051461">
    <property type="entry name" value="UPF0750_membrane"/>
</dbReference>
<feature type="chain" id="PRO_5012857341" evidence="7">
    <location>
        <begin position="29"/>
        <end position="230"/>
    </location>
</feature>
<dbReference type="PANTHER" id="PTHR33545">
    <property type="entry name" value="UPF0750 MEMBRANE PROTEIN YITT-RELATED"/>
    <property type="match status" value="1"/>
</dbReference>
<dbReference type="Proteomes" id="UP000220246">
    <property type="component" value="Unassembled WGS sequence"/>
</dbReference>
<evidence type="ECO:0000256" key="6">
    <source>
        <dbReference type="SAM" id="Phobius"/>
    </source>
</evidence>
<dbReference type="GeneID" id="80800557"/>
<dbReference type="AlphaFoldDB" id="A0A2A7UTB6"/>
<reference evidence="9" key="1">
    <citation type="submission" date="2017-09" db="EMBL/GenBank/DDBJ databases">
        <title>FDA dAtabase for Regulatory Grade micrObial Sequences (FDA-ARGOS): Supporting development and validation of Infectious Disease Dx tests.</title>
        <authorList>
            <person name="Minogue T."/>
            <person name="Wolcott M."/>
            <person name="Wasieloski L."/>
            <person name="Aguilar W."/>
            <person name="Moore D."/>
            <person name="Tallon L."/>
            <person name="Sadzewicz L."/>
            <person name="Ott S."/>
            <person name="Zhao X."/>
            <person name="Nagaraj S."/>
            <person name="Vavikolanu K."/>
            <person name="Aluvathingal J."/>
            <person name="Nadendla S."/>
            <person name="Sichtig H."/>
        </authorList>
    </citation>
    <scope>NUCLEOTIDE SEQUENCE [LARGE SCALE GENOMIC DNA]</scope>
    <source>
        <strain evidence="9">FDAARGOS_394</strain>
    </source>
</reference>
<name>A0A2A7UTB6_COMTR</name>
<feature type="transmembrane region" description="Helical" evidence="6">
    <location>
        <begin position="134"/>
        <end position="156"/>
    </location>
</feature>
<keyword evidence="4 6" id="KW-1133">Transmembrane helix</keyword>
<dbReference type="GO" id="GO:0005886">
    <property type="term" value="C:plasma membrane"/>
    <property type="evidence" value="ECO:0007669"/>
    <property type="project" value="UniProtKB-SubCell"/>
</dbReference>
<keyword evidence="3 6" id="KW-0812">Transmembrane</keyword>
<feature type="transmembrane region" description="Helical" evidence="6">
    <location>
        <begin position="204"/>
        <end position="221"/>
    </location>
</feature>
<dbReference type="STRING" id="1219032.GCA_001515545_02983"/>
<comment type="caution">
    <text evidence="8">The sequence shown here is derived from an EMBL/GenBank/DDBJ whole genome shotgun (WGS) entry which is preliminary data.</text>
</comment>
<dbReference type="Pfam" id="PF02588">
    <property type="entry name" value="YitT_membrane"/>
    <property type="match status" value="1"/>
</dbReference>